<dbReference type="GeneID" id="11533556"/>
<dbReference type="GO" id="GO:0043829">
    <property type="term" value="F:tRNA-specific adenosine-37 deaminase activity"/>
    <property type="evidence" value="ECO:0007669"/>
    <property type="project" value="EnsemblFungi"/>
</dbReference>
<dbReference type="PROSITE" id="PS50141">
    <property type="entry name" value="A_DEAMIN_EDITASE"/>
    <property type="match status" value="1"/>
</dbReference>
<evidence type="ECO:0000259" key="1">
    <source>
        <dbReference type="PROSITE" id="PS50141"/>
    </source>
</evidence>
<dbReference type="STRING" id="1071381.G8BWC6"/>
<dbReference type="OMA" id="KILHDCH"/>
<feature type="domain" description="A to I editase" evidence="1">
    <location>
        <begin position="67"/>
        <end position="286"/>
    </location>
</feature>
<reference evidence="2 3" key="1">
    <citation type="journal article" date="2011" name="Proc. Natl. Acad. Sci. U.S.A.">
        <title>Evolutionary erosion of yeast sex chromosomes by mating-type switching accidents.</title>
        <authorList>
            <person name="Gordon J.L."/>
            <person name="Armisen D."/>
            <person name="Proux-Wera E."/>
            <person name="Oheigeartaigh S.S."/>
            <person name="Byrne K.P."/>
            <person name="Wolfe K.H."/>
        </authorList>
    </citation>
    <scope>NUCLEOTIDE SEQUENCE [LARGE SCALE GENOMIC DNA]</scope>
    <source>
        <strain evidence="3">ATCC 24235 / CBS 4417 / NBRC 1672 / NRRL Y-8282 / UCD 70-5</strain>
    </source>
</reference>
<protein>
    <recommendedName>
        <fullName evidence="1">A to I editase domain-containing protein</fullName>
    </recommendedName>
</protein>
<evidence type="ECO:0000313" key="2">
    <source>
        <dbReference type="EMBL" id="CCE64204.1"/>
    </source>
</evidence>
<keyword evidence="3" id="KW-1185">Reference proteome</keyword>
<name>G8BWC6_TETPH</name>
<proteinExistence type="predicted"/>
<gene>
    <name evidence="2" type="primary">TPHA0G03640</name>
    <name evidence="2" type="ordered locus">TPHA_0G03640</name>
</gene>
<dbReference type="eggNOG" id="KOG2777">
    <property type="taxonomic scope" value="Eukaryota"/>
</dbReference>
<dbReference type="EMBL" id="HE612862">
    <property type="protein sequence ID" value="CCE64204.1"/>
    <property type="molecule type" value="Genomic_DNA"/>
</dbReference>
<dbReference type="GO" id="GO:0002100">
    <property type="term" value="P:tRNA wobble adenosine to inosine editing"/>
    <property type="evidence" value="ECO:0007669"/>
    <property type="project" value="InterPro"/>
</dbReference>
<dbReference type="PANTHER" id="PTHR47803">
    <property type="entry name" value="TRNA-SPECIFIC ADENOSINE DEAMINASE 1"/>
    <property type="match status" value="1"/>
</dbReference>
<dbReference type="AlphaFoldDB" id="G8BWC6"/>
<dbReference type="PANTHER" id="PTHR47803:SF1">
    <property type="entry name" value="TRNA-SPECIFIC ADENOSINE DEAMINASE 1"/>
    <property type="match status" value="1"/>
</dbReference>
<dbReference type="Proteomes" id="UP000005666">
    <property type="component" value="Chromosome 7"/>
</dbReference>
<dbReference type="HOGENOM" id="CLU_005382_5_0_1"/>
<dbReference type="KEGG" id="tpf:TPHA_0G03640"/>
<dbReference type="InterPro" id="IPR042935">
    <property type="entry name" value="Tad1"/>
</dbReference>
<dbReference type="RefSeq" id="XP_003686638.1">
    <property type="nucleotide sequence ID" value="XM_003686590.1"/>
</dbReference>
<organism evidence="2 3">
    <name type="scientific">Tetrapisispora phaffii (strain ATCC 24235 / CBS 4417 / NBRC 1672 / NRRL Y-8282 / UCD 70-5)</name>
    <name type="common">Yeast</name>
    <name type="synonym">Fabospora phaffii</name>
    <dbReference type="NCBI Taxonomy" id="1071381"/>
    <lineage>
        <taxon>Eukaryota</taxon>
        <taxon>Fungi</taxon>
        <taxon>Dikarya</taxon>
        <taxon>Ascomycota</taxon>
        <taxon>Saccharomycotina</taxon>
        <taxon>Saccharomycetes</taxon>
        <taxon>Saccharomycetales</taxon>
        <taxon>Saccharomycetaceae</taxon>
        <taxon>Tetrapisispora</taxon>
    </lineage>
</organism>
<dbReference type="Pfam" id="PF02137">
    <property type="entry name" value="A_deamin"/>
    <property type="match status" value="1"/>
</dbReference>
<dbReference type="GO" id="GO:0003723">
    <property type="term" value="F:RNA binding"/>
    <property type="evidence" value="ECO:0007669"/>
    <property type="project" value="InterPro"/>
</dbReference>
<accession>G8BWC6</accession>
<dbReference type="OrthoDB" id="10268011at2759"/>
<dbReference type="InterPro" id="IPR002466">
    <property type="entry name" value="A_deamin"/>
</dbReference>
<dbReference type="SMART" id="SM00552">
    <property type="entry name" value="ADEAMc"/>
    <property type="match status" value="1"/>
</dbReference>
<sequence length="396" mass="45148">MADNASQISRISDNYIAEKVSATVHGEYSKLRPSSKPVIKSNSVPEWTVLAGIIAINNETGEFETIAITTGVKATPDADLDRSQGKIIHDCHAEILALRCFNIFLLDTINRISNHDGTSKFVQVTKTNSYEWNKKWDLALYISKLPCGDASMDDLMKVGDTAEFEITDDNPLQYIDPKNKTTIRGRLNYKKRDVIRTKPGRYDSKITLSKSCTDKLCMKQVMGILDSTCSLLMKDPIFLQYIIIPRISGKESILKHAFIDRLRGGNFPVQEFKFISCENHFIDDNHDTTIVREPALVNSIKIFMDNNRVMEQSIINGVKNGFYSKPKKPLRKNCEPIISRYSKWNLLKQIEFNRAELLNVSYLEFKSTLTKRMTLQQEVRSLLSPDGWITTKKDDC</sequence>
<evidence type="ECO:0000313" key="3">
    <source>
        <dbReference type="Proteomes" id="UP000005666"/>
    </source>
</evidence>